<evidence type="ECO:0000256" key="3">
    <source>
        <dbReference type="ARBA" id="ARBA00023015"/>
    </source>
</evidence>
<dbReference type="Proteomes" id="UP000516314">
    <property type="component" value="Chromosome 4"/>
</dbReference>
<organism evidence="10 11">
    <name type="scientific">Arabidopsis thaliana</name>
    <name type="common">Mouse-ear cress</name>
    <dbReference type="NCBI Taxonomy" id="3702"/>
    <lineage>
        <taxon>Eukaryota</taxon>
        <taxon>Viridiplantae</taxon>
        <taxon>Streptophyta</taxon>
        <taxon>Embryophyta</taxon>
        <taxon>Tracheophyta</taxon>
        <taxon>Spermatophyta</taxon>
        <taxon>Magnoliopsida</taxon>
        <taxon>eudicotyledons</taxon>
        <taxon>Gunneridae</taxon>
        <taxon>Pentapetalae</taxon>
        <taxon>rosids</taxon>
        <taxon>malvids</taxon>
        <taxon>Brassicales</taxon>
        <taxon>Brassicaceae</taxon>
        <taxon>Camelineae</taxon>
        <taxon>Arabidopsis</taxon>
    </lineage>
</organism>
<sequence length="78" mass="8962">MDNHRRTKQTKTNSIVTSSSEGGTEVSSLEWEVVNMSQEEEDLVSRMHKLVGDRWELIAGRIPGRTAGEIERFWVMKN</sequence>
<dbReference type="GO" id="GO:0005634">
    <property type="term" value="C:nucleus"/>
    <property type="evidence" value="ECO:0007669"/>
    <property type="project" value="UniProtKB-SubCell"/>
</dbReference>
<protein>
    <submittedName>
        <fullName evidence="9">(thale cress) hypothetical protein</fullName>
    </submittedName>
    <submittedName>
        <fullName evidence="10">ETC3</fullName>
    </submittedName>
</protein>
<keyword evidence="4" id="KW-0238">DNA-binding</keyword>
<reference evidence="10" key="2">
    <citation type="submission" date="2016-03" db="EMBL/GenBank/DDBJ databases">
        <title>Full-length assembly of Arabidopsis thaliana Ler reveals the complement of translocations and inversions.</title>
        <authorList>
            <person name="Zapata L."/>
            <person name="Schneeberger K."/>
            <person name="Ossowski S."/>
        </authorList>
    </citation>
    <scope>NUCLEOTIDE SEQUENCE [LARGE SCALE GENOMIC DNA]</scope>
    <source>
        <tissue evidence="10">Leaf</tissue>
    </source>
</reference>
<feature type="region of interest" description="Disordered" evidence="7">
    <location>
        <begin position="1"/>
        <end position="26"/>
    </location>
</feature>
<comment type="subcellular location">
    <subcellularLocation>
        <location evidence="1">Nucleus</location>
    </subcellularLocation>
</comment>
<dbReference type="Pfam" id="PF00249">
    <property type="entry name" value="Myb_DNA-binding"/>
    <property type="match status" value="1"/>
</dbReference>
<dbReference type="GO" id="GO:0003677">
    <property type="term" value="F:DNA binding"/>
    <property type="evidence" value="ECO:0007669"/>
    <property type="project" value="UniProtKB-KW"/>
</dbReference>
<dbReference type="EMBL" id="LR881469">
    <property type="protein sequence ID" value="CAD5326771.1"/>
    <property type="molecule type" value="Genomic_DNA"/>
</dbReference>
<dbReference type="PANTHER" id="PTHR47998:SF48">
    <property type="entry name" value="MYB-LIKE TRANSCRIPTION FACTOR ETC3"/>
    <property type="match status" value="1"/>
</dbReference>
<evidence type="ECO:0000313" key="9">
    <source>
        <dbReference type="EMBL" id="CAD5326771.1"/>
    </source>
</evidence>
<keyword evidence="3" id="KW-0805">Transcription regulation</keyword>
<reference evidence="9 12" key="3">
    <citation type="submission" date="2020-09" db="EMBL/GenBank/DDBJ databases">
        <authorList>
            <person name="Ashkenazy H."/>
        </authorList>
    </citation>
    <scope>NUCLEOTIDE SEQUENCE [LARGE SCALE GENOMIC DNA]</scope>
    <source>
        <strain evidence="12">cv. Cdm-0</strain>
    </source>
</reference>
<dbReference type="EMBL" id="LUHQ01000004">
    <property type="protein sequence ID" value="OAO97553.1"/>
    <property type="molecule type" value="Genomic_DNA"/>
</dbReference>
<evidence type="ECO:0000256" key="6">
    <source>
        <dbReference type="ARBA" id="ARBA00023242"/>
    </source>
</evidence>
<dbReference type="GO" id="GO:0048731">
    <property type="term" value="P:system development"/>
    <property type="evidence" value="ECO:0007669"/>
    <property type="project" value="UniProtKB-ARBA"/>
</dbReference>
<evidence type="ECO:0000256" key="4">
    <source>
        <dbReference type="ARBA" id="ARBA00023125"/>
    </source>
</evidence>
<keyword evidence="6" id="KW-0539">Nucleus</keyword>
<dbReference type="InterPro" id="IPR009057">
    <property type="entry name" value="Homeodomain-like_sf"/>
</dbReference>
<dbReference type="InterPro" id="IPR001005">
    <property type="entry name" value="SANT/Myb"/>
</dbReference>
<evidence type="ECO:0000313" key="11">
    <source>
        <dbReference type="Proteomes" id="UP000078284"/>
    </source>
</evidence>
<evidence type="ECO:0000256" key="7">
    <source>
        <dbReference type="SAM" id="MobiDB-lite"/>
    </source>
</evidence>
<feature type="compositionally biased region" description="Low complexity" evidence="7">
    <location>
        <begin position="16"/>
        <end position="26"/>
    </location>
</feature>
<dbReference type="SMART" id="SM00717">
    <property type="entry name" value="SANT"/>
    <property type="match status" value="1"/>
</dbReference>
<evidence type="ECO:0000313" key="12">
    <source>
        <dbReference type="Proteomes" id="UP000516314"/>
    </source>
</evidence>
<dbReference type="GO" id="GO:0090558">
    <property type="term" value="P:plant epidermis development"/>
    <property type="evidence" value="ECO:0007669"/>
    <property type="project" value="UniProtKB-ARBA"/>
</dbReference>
<dbReference type="PROSITE" id="PS50090">
    <property type="entry name" value="MYB_LIKE"/>
    <property type="match status" value="1"/>
</dbReference>
<dbReference type="AlphaFoldDB" id="A0A178UVB0"/>
<evidence type="ECO:0000259" key="8">
    <source>
        <dbReference type="PROSITE" id="PS50090"/>
    </source>
</evidence>
<dbReference type="Proteomes" id="UP000078284">
    <property type="component" value="Chromosome 4"/>
</dbReference>
<reference evidence="11" key="1">
    <citation type="journal article" date="2016" name="Proc. Natl. Acad. Sci. U.S.A.">
        <title>Chromosome-level assembly of Arabidopsis thaliana Ler reveals the extent of translocation and inversion polymorphisms.</title>
        <authorList>
            <person name="Zapata L."/>
            <person name="Ding J."/>
            <person name="Willing E.M."/>
            <person name="Hartwig B."/>
            <person name="Bezdan D."/>
            <person name="Jiao W.B."/>
            <person name="Patel V."/>
            <person name="Velikkakam James G."/>
            <person name="Koornneef M."/>
            <person name="Ossowski S."/>
            <person name="Schneeberger K."/>
        </authorList>
    </citation>
    <scope>NUCLEOTIDE SEQUENCE [LARGE SCALE GENOMIC DNA]</scope>
    <source>
        <strain evidence="11">cv. Landsberg erecta</strain>
    </source>
</reference>
<name>A0A178UVB0_ARATH</name>
<keyword evidence="2" id="KW-0217">Developmental protein</keyword>
<dbReference type="Gene3D" id="1.10.10.60">
    <property type="entry name" value="Homeodomain-like"/>
    <property type="match status" value="1"/>
</dbReference>
<dbReference type="InterPro" id="IPR015495">
    <property type="entry name" value="Myb_TF_plants"/>
</dbReference>
<dbReference type="PANTHER" id="PTHR47998">
    <property type="entry name" value="TRANSCRIPTION FACTOR MYB51-LIKE ISOFORM X1"/>
    <property type="match status" value="1"/>
</dbReference>
<proteinExistence type="predicted"/>
<keyword evidence="5" id="KW-0804">Transcription</keyword>
<dbReference type="CDD" id="cd00167">
    <property type="entry name" value="SANT"/>
    <property type="match status" value="1"/>
</dbReference>
<dbReference type="SUPFAM" id="SSF46689">
    <property type="entry name" value="Homeodomain-like"/>
    <property type="match status" value="1"/>
</dbReference>
<dbReference type="ExpressionAtlas" id="A0A178UVB0">
    <property type="expression patterns" value="baseline and differential"/>
</dbReference>
<dbReference type="GO" id="GO:0030154">
    <property type="term" value="P:cell differentiation"/>
    <property type="evidence" value="ECO:0007669"/>
    <property type="project" value="UniProtKB-ARBA"/>
</dbReference>
<accession>A0A178UVB0</accession>
<evidence type="ECO:0000256" key="2">
    <source>
        <dbReference type="ARBA" id="ARBA00022473"/>
    </source>
</evidence>
<evidence type="ECO:0000256" key="5">
    <source>
        <dbReference type="ARBA" id="ARBA00023163"/>
    </source>
</evidence>
<feature type="domain" description="Myb-like" evidence="8">
    <location>
        <begin position="37"/>
        <end position="74"/>
    </location>
</feature>
<dbReference type="GO" id="GO:0009653">
    <property type="term" value="P:anatomical structure morphogenesis"/>
    <property type="evidence" value="ECO:0007669"/>
    <property type="project" value="UniProtKB-ARBA"/>
</dbReference>
<evidence type="ECO:0000313" key="10">
    <source>
        <dbReference type="EMBL" id="OAO97553.1"/>
    </source>
</evidence>
<gene>
    <name evidence="10" type="ordered locus">AXX17_At4g01380</name>
    <name evidence="9" type="ORF">AT9943_LOCUS14514</name>
</gene>
<dbReference type="FunFam" id="1.10.10.60:FF:000160">
    <property type="entry name" value="MYB-like transcription factor"/>
    <property type="match status" value="1"/>
</dbReference>
<evidence type="ECO:0000256" key="1">
    <source>
        <dbReference type="ARBA" id="ARBA00004123"/>
    </source>
</evidence>